<keyword evidence="2" id="KW-1185">Reference proteome</keyword>
<gene>
    <name evidence="1" type="ORF">OU419_18610</name>
</gene>
<dbReference type="RefSeq" id="WP_254475834.1">
    <property type="nucleotide sequence ID" value="NZ_CP113432.1"/>
</dbReference>
<evidence type="ECO:0000313" key="2">
    <source>
        <dbReference type="Proteomes" id="UP001163624"/>
    </source>
</evidence>
<accession>A0ABY6ZSP7</accession>
<sequence>MSNLLSYTSLITLLFCGQVMAEGGTIHFRGAIVEPGCQAEVGSVHLAGSPLRLSECNRAVNLRLTGPLGTQAGTHYRLTTGEDGAIHVIANEGVAADERLAMLVAEYL</sequence>
<reference evidence="1" key="1">
    <citation type="submission" date="2022-11" db="EMBL/GenBank/DDBJ databases">
        <title>Pseudomonas triclosanedens sp. nov., a triclosan degrader isolated from activated sludge.</title>
        <authorList>
            <person name="Yin Y."/>
            <person name="Lu Z."/>
        </authorList>
    </citation>
    <scope>NUCLEOTIDE SEQUENCE</scope>
    <source>
        <strain evidence="1">ZM23</strain>
    </source>
</reference>
<proteinExistence type="predicted"/>
<dbReference type="Proteomes" id="UP001163624">
    <property type="component" value="Chromosome"/>
</dbReference>
<dbReference type="EMBL" id="CP113432">
    <property type="protein sequence ID" value="WAI47780.1"/>
    <property type="molecule type" value="Genomic_DNA"/>
</dbReference>
<protein>
    <recommendedName>
        <fullName evidence="3">Type 1 fimbrial protein</fullName>
    </recommendedName>
</protein>
<evidence type="ECO:0000313" key="1">
    <source>
        <dbReference type="EMBL" id="WAI47780.1"/>
    </source>
</evidence>
<organism evidence="1 2">
    <name type="scientific">Pseudomonas triclosanedens</name>
    <dbReference type="NCBI Taxonomy" id="2961893"/>
    <lineage>
        <taxon>Bacteria</taxon>
        <taxon>Pseudomonadati</taxon>
        <taxon>Pseudomonadota</taxon>
        <taxon>Gammaproteobacteria</taxon>
        <taxon>Pseudomonadales</taxon>
        <taxon>Pseudomonadaceae</taxon>
        <taxon>Pseudomonas</taxon>
    </lineage>
</organism>
<name>A0ABY6ZSP7_9PSED</name>
<evidence type="ECO:0008006" key="3">
    <source>
        <dbReference type="Google" id="ProtNLM"/>
    </source>
</evidence>